<dbReference type="EMBL" id="MBFR01000172">
    <property type="protein sequence ID" value="PVU92149.1"/>
    <property type="molecule type" value="Genomic_DNA"/>
</dbReference>
<feature type="domain" description="BRO1" evidence="2">
    <location>
        <begin position="2"/>
        <end position="398"/>
    </location>
</feature>
<dbReference type="STRING" id="133385.A0A2T9YIK9"/>
<evidence type="ECO:0000256" key="1">
    <source>
        <dbReference type="ARBA" id="ARBA00038154"/>
    </source>
</evidence>
<reference evidence="3 4" key="1">
    <citation type="journal article" date="2018" name="MBio">
        <title>Comparative Genomics Reveals the Core Gene Toolbox for the Fungus-Insect Symbiosis.</title>
        <authorList>
            <person name="Wang Y."/>
            <person name="Stata M."/>
            <person name="Wang W."/>
            <person name="Stajich J.E."/>
            <person name="White M.M."/>
            <person name="Moncalvo J.M."/>
        </authorList>
    </citation>
    <scope>NUCLEOTIDE SEQUENCE [LARGE SCALE GENOMIC DNA]</scope>
    <source>
        <strain evidence="3 4">SWE-8-4</strain>
    </source>
</reference>
<gene>
    <name evidence="3" type="ORF">BB561_003997</name>
</gene>
<name>A0A2T9YIK9_9FUNG</name>
<comment type="caution">
    <text evidence="3">The sequence shown here is derived from an EMBL/GenBank/DDBJ whole genome shotgun (WGS) entry which is preliminary data.</text>
</comment>
<dbReference type="Gene3D" id="1.20.120.560">
    <property type="entry name" value="alix/aip1 in complex with the ypdl late domain"/>
    <property type="match status" value="1"/>
</dbReference>
<dbReference type="InterPro" id="IPR038499">
    <property type="entry name" value="BRO1_sf"/>
</dbReference>
<evidence type="ECO:0000313" key="3">
    <source>
        <dbReference type="EMBL" id="PVU92149.1"/>
    </source>
</evidence>
<dbReference type="Pfam" id="PF13949">
    <property type="entry name" value="ALIX_LYPXL_bnd"/>
    <property type="match status" value="1"/>
</dbReference>
<dbReference type="Proteomes" id="UP000245383">
    <property type="component" value="Unassembled WGS sequence"/>
</dbReference>
<dbReference type="PANTHER" id="PTHR23030:SF39">
    <property type="entry name" value="PROGRAMMED CELL DEATH 6-INTERACTING PROTEIN"/>
    <property type="match status" value="1"/>
</dbReference>
<dbReference type="Gene3D" id="1.25.40.280">
    <property type="entry name" value="alix/aip1 like domains"/>
    <property type="match status" value="1"/>
</dbReference>
<organism evidence="3 4">
    <name type="scientific">Smittium simulii</name>
    <dbReference type="NCBI Taxonomy" id="133385"/>
    <lineage>
        <taxon>Eukaryota</taxon>
        <taxon>Fungi</taxon>
        <taxon>Fungi incertae sedis</taxon>
        <taxon>Zoopagomycota</taxon>
        <taxon>Kickxellomycotina</taxon>
        <taxon>Harpellomycetes</taxon>
        <taxon>Harpellales</taxon>
        <taxon>Legeriomycetaceae</taxon>
        <taxon>Smittium</taxon>
    </lineage>
</organism>
<dbReference type="PANTHER" id="PTHR23030">
    <property type="entry name" value="PCD6 INTERACTING PROTEIN-RELATED"/>
    <property type="match status" value="1"/>
</dbReference>
<comment type="similarity">
    <text evidence="1">Belongs to the palA/RIM20 family.</text>
</comment>
<evidence type="ECO:0000259" key="2">
    <source>
        <dbReference type="PROSITE" id="PS51180"/>
    </source>
</evidence>
<sequence>MDLIAIPLKQTLPSEFKKTLNMYIGQTYAEPPEAYAEDIRILEGMREDATLNFGLFTESCISFIDRTIRYYGQLCLLFTKFPPNATLDFSWFNTFDSQIKLTYSDLWFERASILFNIGAIYSQAATQTIDQNINSYVNAFKYLQKAAGAFQLMRTTVVPECRYELSYDMNSTTLTFLENLMLAQAQECTFSKCIASNMKNANIAKVAAAVVNLYENCLTSTKIPSWKDHISFKIKYFEAVAQYRQANECLEAGKHGEEIARLELANDFLSHLKKMIDNDSSLSKKISSQFFNSYNVLTEIVTENLNRSKYDNDIIYLNLIPSISDLSPIQPFIVAKSEIPDILQRPELYVDKEELGSALFKSLVPLVVHQAVSLYEDRKDQYVRMDILSPLDELSVECEKTLISLNIAESLEAIDKPIGIPPQIILGADQIKSEGGFLELQKMCSQLVTSYKRAISILKNAEEALQTEAIEDQNLRSSYQSQLDQIDRLKSIDMNSNYRNTIIQYHSALDKASANDATIFKKLENWKNFIKLLESGRDQIMLALPSLSNSDEFSDPNHKTILSRLKEYYKEIQYMQKERRDIISDLNKQVANDDISSELVQHVDHLFLKAKTPFIKIELEIFEPLFEDRLTNYNEYKNILEEQKIKQHELLQNLKETNLAFIATRKSHPLFSKRESALANLQKAIERFHEISSGLNEGSEFYANLILKLEELKNNCVDFCMARNIEALEFLSK</sequence>
<accession>A0A2T9YIK9</accession>
<dbReference type="InterPro" id="IPR004328">
    <property type="entry name" value="BRO1_dom"/>
</dbReference>
<dbReference type="GO" id="GO:0005768">
    <property type="term" value="C:endosome"/>
    <property type="evidence" value="ECO:0007669"/>
    <property type="project" value="TreeGrafter"/>
</dbReference>
<proteinExistence type="inferred from homology"/>
<keyword evidence="4" id="KW-1185">Reference proteome</keyword>
<evidence type="ECO:0000313" key="4">
    <source>
        <dbReference type="Proteomes" id="UP000245383"/>
    </source>
</evidence>
<dbReference type="InterPro" id="IPR025304">
    <property type="entry name" value="ALIX_V_dom"/>
</dbReference>
<dbReference type="AlphaFoldDB" id="A0A2T9YIK9"/>
<dbReference type="PROSITE" id="PS51180">
    <property type="entry name" value="BRO1"/>
    <property type="match status" value="1"/>
</dbReference>
<dbReference type="SMART" id="SM01041">
    <property type="entry name" value="BRO1"/>
    <property type="match status" value="1"/>
</dbReference>
<dbReference type="Gene3D" id="1.20.140.50">
    <property type="entry name" value="alix/aip1 like domains"/>
    <property type="match status" value="1"/>
</dbReference>
<dbReference type="OrthoDB" id="64867at2759"/>
<protein>
    <recommendedName>
        <fullName evidence="2">BRO1 domain-containing protein</fullName>
    </recommendedName>
</protein>
<dbReference type="Pfam" id="PF03097">
    <property type="entry name" value="BRO1"/>
    <property type="match status" value="1"/>
</dbReference>